<dbReference type="GO" id="GO:0009307">
    <property type="term" value="P:DNA restriction-modification system"/>
    <property type="evidence" value="ECO:0007669"/>
    <property type="project" value="UniProtKB-KW"/>
</dbReference>
<comment type="similarity">
    <text evidence="1">Belongs to the type-I restriction system S methylase family.</text>
</comment>
<evidence type="ECO:0000256" key="3">
    <source>
        <dbReference type="ARBA" id="ARBA00023125"/>
    </source>
</evidence>
<dbReference type="SUPFAM" id="SSF116734">
    <property type="entry name" value="DNA methylase specificity domain"/>
    <property type="match status" value="1"/>
</dbReference>
<evidence type="ECO:0000256" key="2">
    <source>
        <dbReference type="ARBA" id="ARBA00022747"/>
    </source>
</evidence>
<keyword evidence="5" id="KW-0378">Hydrolase</keyword>
<dbReference type="GO" id="GO:0003677">
    <property type="term" value="F:DNA binding"/>
    <property type="evidence" value="ECO:0007669"/>
    <property type="project" value="UniProtKB-KW"/>
</dbReference>
<gene>
    <name evidence="5" type="ORF">H8E41_09430</name>
</gene>
<dbReference type="EMBL" id="JACNJZ010000130">
    <property type="protein sequence ID" value="MBC8318116.1"/>
    <property type="molecule type" value="Genomic_DNA"/>
</dbReference>
<feature type="domain" description="Type I restriction modification DNA specificity" evidence="4">
    <location>
        <begin position="14"/>
        <end position="174"/>
    </location>
</feature>
<dbReference type="Gene3D" id="3.90.220.20">
    <property type="entry name" value="DNA methylase specificity domains"/>
    <property type="match status" value="2"/>
</dbReference>
<keyword evidence="5" id="KW-0255">Endonuclease</keyword>
<dbReference type="InterPro" id="IPR000055">
    <property type="entry name" value="Restrct_endonuc_typeI_TRD"/>
</dbReference>
<evidence type="ECO:0000256" key="1">
    <source>
        <dbReference type="ARBA" id="ARBA00010923"/>
    </source>
</evidence>
<comment type="caution">
    <text evidence="5">The sequence shown here is derived from an EMBL/GenBank/DDBJ whole genome shotgun (WGS) entry which is preliminary data.</text>
</comment>
<dbReference type="PANTHER" id="PTHR43140">
    <property type="entry name" value="TYPE-1 RESTRICTION ENZYME ECOKI SPECIFICITY PROTEIN"/>
    <property type="match status" value="1"/>
</dbReference>
<evidence type="ECO:0000313" key="5">
    <source>
        <dbReference type="EMBL" id="MBC8318116.1"/>
    </source>
</evidence>
<keyword evidence="5" id="KW-0540">Nuclease</keyword>
<proteinExistence type="inferred from homology"/>
<dbReference type="PANTHER" id="PTHR43140:SF1">
    <property type="entry name" value="TYPE I RESTRICTION ENZYME ECOKI SPECIFICITY SUBUNIT"/>
    <property type="match status" value="1"/>
</dbReference>
<dbReference type="InterPro" id="IPR051212">
    <property type="entry name" value="Type-I_RE_S_subunit"/>
</dbReference>
<evidence type="ECO:0000259" key="4">
    <source>
        <dbReference type="Pfam" id="PF01420"/>
    </source>
</evidence>
<accession>A0A8J6NCB1</accession>
<dbReference type="AlphaFoldDB" id="A0A8J6NCB1"/>
<reference evidence="5 6" key="1">
    <citation type="submission" date="2020-08" db="EMBL/GenBank/DDBJ databases">
        <title>Bridging the membrane lipid divide: bacteria of the FCB group superphylum have the potential to synthesize archaeal ether lipids.</title>
        <authorList>
            <person name="Villanueva L."/>
            <person name="Von Meijenfeldt F.A.B."/>
            <person name="Westbye A.B."/>
            <person name="Yadav S."/>
            <person name="Hopmans E.C."/>
            <person name="Dutilh B.E."/>
            <person name="Sinninghe Damste J.S."/>
        </authorList>
    </citation>
    <scope>NUCLEOTIDE SEQUENCE [LARGE SCALE GENOMIC DNA]</scope>
    <source>
        <strain evidence="5">NIOZ-UU47</strain>
    </source>
</reference>
<name>A0A8J6NCB1_9BACT</name>
<dbReference type="CDD" id="cd17282">
    <property type="entry name" value="RMtype1_S_Eco16444ORF1681_TRD1-CR1_like"/>
    <property type="match status" value="1"/>
</dbReference>
<keyword evidence="2" id="KW-0680">Restriction system</keyword>
<organism evidence="5 6">
    <name type="scientific">Candidatus Desulfobia pelagia</name>
    <dbReference type="NCBI Taxonomy" id="2841692"/>
    <lineage>
        <taxon>Bacteria</taxon>
        <taxon>Pseudomonadati</taxon>
        <taxon>Thermodesulfobacteriota</taxon>
        <taxon>Desulfobulbia</taxon>
        <taxon>Desulfobulbales</taxon>
        <taxon>Desulfobulbaceae</taxon>
        <taxon>Candidatus Desulfobia</taxon>
    </lineage>
</organism>
<dbReference type="InterPro" id="IPR044946">
    <property type="entry name" value="Restrct_endonuc_typeI_TRD_sf"/>
</dbReference>
<dbReference type="Pfam" id="PF01420">
    <property type="entry name" value="Methylase_S"/>
    <property type="match status" value="1"/>
</dbReference>
<keyword evidence="3" id="KW-0238">DNA-binding</keyword>
<protein>
    <submittedName>
        <fullName evidence="5">Restriction endonuclease subunit S</fullName>
    </submittedName>
</protein>
<dbReference type="Proteomes" id="UP000614424">
    <property type="component" value="Unassembled WGS sequence"/>
</dbReference>
<dbReference type="GO" id="GO:0004519">
    <property type="term" value="F:endonuclease activity"/>
    <property type="evidence" value="ECO:0007669"/>
    <property type="project" value="UniProtKB-KW"/>
</dbReference>
<evidence type="ECO:0000313" key="6">
    <source>
        <dbReference type="Proteomes" id="UP000614424"/>
    </source>
</evidence>
<sequence length="221" mass="24841">PKLPERWGWATMPQLGELNRGKSKHRPRNDKKLFGGPFPFIQTGQVRESEGTITKYSQTYSEFGLQQSRLWPAGTLCITIAANIAETGVLKFDSCFPDSVVGFLIADDEVTTRYVEYFIRTAKEKLERFAPATAQKNINLEVLKAVAIPLPPYAEQIQIITEVDRHLSIIREITSTIDTNLIRAEHLRQSILSQAFSGNLLCRNGAKHQQSLQSKSEAVIL</sequence>
<feature type="non-terminal residue" evidence="5">
    <location>
        <position position="1"/>
    </location>
</feature>